<dbReference type="KEGG" id="btab:109032274"/>
<reference evidence="13" key="1">
    <citation type="submission" date="2021-12" db="EMBL/GenBank/DDBJ databases">
        <authorList>
            <person name="King R."/>
        </authorList>
    </citation>
    <scope>NUCLEOTIDE SEQUENCE</scope>
</reference>
<evidence type="ECO:0000259" key="12">
    <source>
        <dbReference type="PROSITE" id="PS51371"/>
    </source>
</evidence>
<dbReference type="Gene3D" id="1.10.3080.10">
    <property type="entry name" value="Clc chloride channel"/>
    <property type="match status" value="1"/>
</dbReference>
<feature type="domain" description="CBS" evidence="12">
    <location>
        <begin position="722"/>
        <end position="780"/>
    </location>
</feature>
<dbReference type="AlphaFoldDB" id="A0A9P0F5S0"/>
<keyword evidence="2 11" id="KW-0813">Transport</keyword>
<dbReference type="SUPFAM" id="SSF81340">
    <property type="entry name" value="Clc chloride channel"/>
    <property type="match status" value="1"/>
</dbReference>
<evidence type="ECO:0000256" key="7">
    <source>
        <dbReference type="ARBA" id="ARBA00023122"/>
    </source>
</evidence>
<evidence type="ECO:0000256" key="1">
    <source>
        <dbReference type="ARBA" id="ARBA00004141"/>
    </source>
</evidence>
<dbReference type="InterPro" id="IPR046342">
    <property type="entry name" value="CBS_dom_sf"/>
</dbReference>
<evidence type="ECO:0000256" key="5">
    <source>
        <dbReference type="ARBA" id="ARBA00022989"/>
    </source>
</evidence>
<evidence type="ECO:0000256" key="3">
    <source>
        <dbReference type="ARBA" id="ARBA00022692"/>
    </source>
</evidence>
<feature type="transmembrane region" description="Helical" evidence="11">
    <location>
        <begin position="151"/>
        <end position="175"/>
    </location>
</feature>
<proteinExistence type="inferred from homology"/>
<evidence type="ECO:0000256" key="9">
    <source>
        <dbReference type="ARBA" id="ARBA00023214"/>
    </source>
</evidence>
<dbReference type="PANTHER" id="PTHR11689">
    <property type="entry name" value="CHLORIDE CHANNEL PROTEIN CLC FAMILY MEMBER"/>
    <property type="match status" value="1"/>
</dbReference>
<dbReference type="InterPro" id="IPR014743">
    <property type="entry name" value="Cl-channel_core"/>
</dbReference>
<sequence length="793" mass="87767">MNVTDEERSRILSRAAFQDPDDEIATETVRKKKRMPIIRETVEPPLLESNDDNAVVEVGSLNVLNSNFESLDYDICENTLFLDEERKKGYKFIVKKSVARWMIFLLIGVLTALIGVSIDVSISELSKIKFAKLQNSLNVCMTDNCLCIPLFIFLAWNVIPVLIGSTLVTCIEPIAGGSGIPQVKCYLNGIKMPRIVRIKTLIVKIIGVITSVVGGLACGKEGPMIHSGAVVAAGISQGKSTTLRKDLGVFNYFREDHEKRDFVSGGAAAGVAAAFGAPVGGVLFSLEEGASFWNQSLTWRIFFASMVSTFTLNLILSAYHGHPGQLSFSGLLNFGKFESLNYDLFELAIFVMMGGIGGILGAVFNLFNYKLTVFRIRYVNTKVKKIMEAVIAAMVSTAVPMLMIYFINECKPLETDPTENPVQMFCGDGQYNTVAALWLQVPERSVRALLHDPPAALSFLSLGLFIMVYFLMAVWTFGLSVSGGLFIPSLLIGAAWGRFFSQILQFIFPGAGWIDPGKYALIGAAAQLGGIVRMTISLTIILIEATGDITFGLPLMITLITAKWTGDFFSEGIYDYHIQLSGVPLLAWEPPPLSGNIYANQVMSYPVVTFSVVETVGNIIDNLSNLTHNGFPVIDSQPLDEVAQSNKPTSSPKSCGHLCGLILRDQLIVLLLNKAYKYPSGMVDQRETINMFRNEYPRYPRIEQVDVAEEDRHLKIDLRPYMNPSPYVVQHVASLPRVFRLFRALGLRHLIIVDDMFGVVGMVTRKDLARYRVWRHHGRIGLEELKISANFKS</sequence>
<feature type="transmembrane region" description="Helical" evidence="11">
    <location>
        <begin position="520"/>
        <end position="543"/>
    </location>
</feature>
<keyword evidence="7 10" id="KW-0129">CBS domain</keyword>
<dbReference type="CDD" id="cd04591">
    <property type="entry name" value="CBS_pair_voltage-gated_CLC_euk_bac"/>
    <property type="match status" value="1"/>
</dbReference>
<feature type="transmembrane region" description="Helical" evidence="11">
    <location>
        <begin position="347"/>
        <end position="368"/>
    </location>
</feature>
<dbReference type="EMBL" id="OU963868">
    <property type="protein sequence ID" value="CAH0393156.1"/>
    <property type="molecule type" value="Genomic_DNA"/>
</dbReference>
<evidence type="ECO:0000256" key="11">
    <source>
        <dbReference type="RuleBase" id="RU361221"/>
    </source>
</evidence>
<dbReference type="InterPro" id="IPR001807">
    <property type="entry name" value="ClC"/>
</dbReference>
<keyword evidence="3 11" id="KW-0812">Transmembrane</keyword>
<keyword evidence="6 11" id="KW-0406">Ion transport</keyword>
<dbReference type="SUPFAM" id="SSF54631">
    <property type="entry name" value="CBS-domain pair"/>
    <property type="match status" value="1"/>
</dbReference>
<evidence type="ECO:0000256" key="2">
    <source>
        <dbReference type="ARBA" id="ARBA00022448"/>
    </source>
</evidence>
<evidence type="ECO:0000256" key="10">
    <source>
        <dbReference type="PROSITE-ProRule" id="PRU00703"/>
    </source>
</evidence>
<feature type="transmembrane region" description="Helical" evidence="11">
    <location>
        <begin position="297"/>
        <end position="319"/>
    </location>
</feature>
<dbReference type="Proteomes" id="UP001152759">
    <property type="component" value="Chromosome 7"/>
</dbReference>
<keyword evidence="4" id="KW-0677">Repeat</keyword>
<dbReference type="Gene3D" id="3.10.580.10">
    <property type="entry name" value="CBS-domain"/>
    <property type="match status" value="1"/>
</dbReference>
<dbReference type="Pfam" id="PF00571">
    <property type="entry name" value="CBS"/>
    <property type="match status" value="1"/>
</dbReference>
<keyword evidence="8 11" id="KW-0472">Membrane</keyword>
<evidence type="ECO:0000256" key="8">
    <source>
        <dbReference type="ARBA" id="ARBA00023136"/>
    </source>
</evidence>
<dbReference type="GO" id="GO:0005254">
    <property type="term" value="F:chloride channel activity"/>
    <property type="evidence" value="ECO:0007669"/>
    <property type="project" value="UniProtKB-UniRule"/>
</dbReference>
<feature type="transmembrane region" description="Helical" evidence="11">
    <location>
        <begin position="485"/>
        <end position="508"/>
    </location>
</feature>
<comment type="similarity">
    <text evidence="11">Belongs to the chloride channel (TC 2.A.49) family.</text>
</comment>
<feature type="transmembrane region" description="Helical" evidence="11">
    <location>
        <begin position="196"/>
        <end position="217"/>
    </location>
</feature>
<dbReference type="InterPro" id="IPR000644">
    <property type="entry name" value="CBS_dom"/>
</dbReference>
<keyword evidence="9 11" id="KW-0868">Chloride</keyword>
<dbReference type="OrthoDB" id="428525at2759"/>
<name>A0A9P0F5S0_BEMTA</name>
<protein>
    <recommendedName>
        <fullName evidence="11">Chloride channel protein</fullName>
    </recommendedName>
</protein>
<dbReference type="PANTHER" id="PTHR11689:SF136">
    <property type="entry name" value="H(+)_CL(-) EXCHANGE TRANSPORTER 7"/>
    <property type="match status" value="1"/>
</dbReference>
<feature type="transmembrane region" description="Helical" evidence="11">
    <location>
        <begin position="262"/>
        <end position="285"/>
    </location>
</feature>
<feature type="transmembrane region" description="Helical" evidence="11">
    <location>
        <begin position="455"/>
        <end position="478"/>
    </location>
</feature>
<feature type="transmembrane region" description="Helical" evidence="11">
    <location>
        <begin position="389"/>
        <end position="407"/>
    </location>
</feature>
<evidence type="ECO:0000313" key="14">
    <source>
        <dbReference type="Proteomes" id="UP001152759"/>
    </source>
</evidence>
<organism evidence="13 14">
    <name type="scientific">Bemisia tabaci</name>
    <name type="common">Sweetpotato whitefly</name>
    <name type="synonym">Aleurodes tabaci</name>
    <dbReference type="NCBI Taxonomy" id="7038"/>
    <lineage>
        <taxon>Eukaryota</taxon>
        <taxon>Metazoa</taxon>
        <taxon>Ecdysozoa</taxon>
        <taxon>Arthropoda</taxon>
        <taxon>Hexapoda</taxon>
        <taxon>Insecta</taxon>
        <taxon>Pterygota</taxon>
        <taxon>Neoptera</taxon>
        <taxon>Paraneoptera</taxon>
        <taxon>Hemiptera</taxon>
        <taxon>Sternorrhyncha</taxon>
        <taxon>Aleyrodoidea</taxon>
        <taxon>Aleyrodidae</taxon>
        <taxon>Aleyrodinae</taxon>
        <taxon>Bemisia</taxon>
    </lineage>
</organism>
<evidence type="ECO:0000256" key="6">
    <source>
        <dbReference type="ARBA" id="ARBA00023065"/>
    </source>
</evidence>
<gene>
    <name evidence="13" type="ORF">BEMITA_LOCUS11588</name>
</gene>
<keyword evidence="5 11" id="KW-1133">Transmembrane helix</keyword>
<feature type="transmembrane region" description="Helical" evidence="11">
    <location>
        <begin position="98"/>
        <end position="118"/>
    </location>
</feature>
<dbReference type="GO" id="GO:0005765">
    <property type="term" value="C:lysosomal membrane"/>
    <property type="evidence" value="ECO:0007669"/>
    <property type="project" value="TreeGrafter"/>
</dbReference>
<dbReference type="Pfam" id="PF00654">
    <property type="entry name" value="Voltage_CLC"/>
    <property type="match status" value="1"/>
</dbReference>
<comment type="subcellular location">
    <subcellularLocation>
        <location evidence="1 11">Membrane</location>
        <topology evidence="1 11">Multi-pass membrane protein</topology>
    </subcellularLocation>
</comment>
<dbReference type="SMART" id="SM00116">
    <property type="entry name" value="CBS"/>
    <property type="match status" value="2"/>
</dbReference>
<evidence type="ECO:0000256" key="4">
    <source>
        <dbReference type="ARBA" id="ARBA00022737"/>
    </source>
</evidence>
<evidence type="ECO:0000313" key="13">
    <source>
        <dbReference type="EMBL" id="CAH0393156.1"/>
    </source>
</evidence>
<dbReference type="PROSITE" id="PS51371">
    <property type="entry name" value="CBS"/>
    <property type="match status" value="1"/>
</dbReference>
<keyword evidence="14" id="KW-1185">Reference proteome</keyword>
<accession>A0A9P0F5S0</accession>
<dbReference type="InterPro" id="IPR051280">
    <property type="entry name" value="Cl-channel/antiporter"/>
</dbReference>
<dbReference type="PRINTS" id="PR00762">
    <property type="entry name" value="CLCHANNEL"/>
</dbReference>